<dbReference type="InterPro" id="IPR012259">
    <property type="entry name" value="DHFR"/>
</dbReference>
<dbReference type="PANTHER" id="PTHR48069">
    <property type="entry name" value="DIHYDROFOLATE REDUCTASE"/>
    <property type="match status" value="1"/>
</dbReference>
<dbReference type="GO" id="GO:0046654">
    <property type="term" value="P:tetrahydrofolate biosynthetic process"/>
    <property type="evidence" value="ECO:0007669"/>
    <property type="project" value="UniProtKB-UniPathway"/>
</dbReference>
<evidence type="ECO:0000256" key="6">
    <source>
        <dbReference type="ARBA" id="ARBA00023002"/>
    </source>
</evidence>
<comment type="catalytic activity">
    <reaction evidence="8">
        <text>(6S)-5,6,7,8-tetrahydrofolate + NADP(+) = 7,8-dihydrofolate + NADPH + H(+)</text>
        <dbReference type="Rhea" id="RHEA:15009"/>
        <dbReference type="ChEBI" id="CHEBI:15378"/>
        <dbReference type="ChEBI" id="CHEBI:57451"/>
        <dbReference type="ChEBI" id="CHEBI:57453"/>
        <dbReference type="ChEBI" id="CHEBI:57783"/>
        <dbReference type="ChEBI" id="CHEBI:58349"/>
        <dbReference type="EC" id="1.5.1.3"/>
    </reaction>
</comment>
<evidence type="ECO:0000313" key="10">
    <source>
        <dbReference type="EMBL" id="SFR32742.1"/>
    </source>
</evidence>
<evidence type="ECO:0000256" key="3">
    <source>
        <dbReference type="ARBA" id="ARBA00012856"/>
    </source>
</evidence>
<comment type="pathway">
    <text evidence="1 8">Cofactor biosynthesis; tetrahydrofolate biosynthesis; 5,6,7,8-tetrahydrofolate from 7,8-dihydrofolate: step 1/1.</text>
</comment>
<proteinExistence type="inferred from homology"/>
<dbReference type="Gene3D" id="3.40.430.10">
    <property type="entry name" value="Dihydrofolate Reductase, subunit A"/>
    <property type="match status" value="1"/>
</dbReference>
<gene>
    <name evidence="10" type="ORF">SAMN04490243_0544</name>
</gene>
<comment type="function">
    <text evidence="7 8">Key enzyme in folate metabolism. Catalyzes an essential reaction for de novo glycine and purine synthesis, and for DNA precursor synthesis.</text>
</comment>
<evidence type="ECO:0000256" key="2">
    <source>
        <dbReference type="ARBA" id="ARBA00009539"/>
    </source>
</evidence>
<evidence type="ECO:0000259" key="9">
    <source>
        <dbReference type="PROSITE" id="PS51330"/>
    </source>
</evidence>
<dbReference type="SUPFAM" id="SSF53597">
    <property type="entry name" value="Dihydrofolate reductase-like"/>
    <property type="match status" value="1"/>
</dbReference>
<dbReference type="EMBL" id="FOYQ01000001">
    <property type="protein sequence ID" value="SFR32742.1"/>
    <property type="molecule type" value="Genomic_DNA"/>
</dbReference>
<dbReference type="PRINTS" id="PR00070">
    <property type="entry name" value="DHFR"/>
</dbReference>
<keyword evidence="6 8" id="KW-0560">Oxidoreductase</keyword>
<feature type="domain" description="DHFR" evidence="9">
    <location>
        <begin position="30"/>
        <end position="190"/>
    </location>
</feature>
<dbReference type="AlphaFoldDB" id="A0A1I6FS03"/>
<dbReference type="PIRSF" id="PIRSF000194">
    <property type="entry name" value="DHFR"/>
    <property type="match status" value="1"/>
</dbReference>
<sequence>MLSALRNFLSGLLAITPKKENVHQMSQHQEIILIAAAGEENELGLNGDLPWHLPDDFKRFKTLTMGHPMIMGRKTFDTFPKPLPGREHIIVTQDKTYTADFPNCTVVYSLEEAISVAGTSEKIYIIGGGEIYRQGLPYGTGVELTRVHGRFPADTYFPVLDPSQWECVAAELQGADERHAFAYTYETYRRK</sequence>
<keyword evidence="5 8" id="KW-0521">NADP</keyword>
<dbReference type="PROSITE" id="PS51330">
    <property type="entry name" value="DHFR_2"/>
    <property type="match status" value="1"/>
</dbReference>
<dbReference type="GO" id="GO:0070401">
    <property type="term" value="F:NADP+ binding"/>
    <property type="evidence" value="ECO:0007669"/>
    <property type="project" value="UniProtKB-ARBA"/>
</dbReference>
<dbReference type="GO" id="GO:0006730">
    <property type="term" value="P:one-carbon metabolic process"/>
    <property type="evidence" value="ECO:0007669"/>
    <property type="project" value="UniProtKB-KW"/>
</dbReference>
<evidence type="ECO:0000256" key="1">
    <source>
        <dbReference type="ARBA" id="ARBA00004903"/>
    </source>
</evidence>
<name>A0A1I6FS03_9FLAO</name>
<dbReference type="GO" id="GO:0005829">
    <property type="term" value="C:cytosol"/>
    <property type="evidence" value="ECO:0007669"/>
    <property type="project" value="TreeGrafter"/>
</dbReference>
<dbReference type="STRING" id="400055.SAMN04490243_0544"/>
<evidence type="ECO:0000256" key="8">
    <source>
        <dbReference type="PIRNR" id="PIRNR000194"/>
    </source>
</evidence>
<dbReference type="Proteomes" id="UP000199534">
    <property type="component" value="Unassembled WGS sequence"/>
</dbReference>
<dbReference type="GO" id="GO:0004146">
    <property type="term" value="F:dihydrofolate reductase activity"/>
    <property type="evidence" value="ECO:0007669"/>
    <property type="project" value="UniProtKB-EC"/>
</dbReference>
<dbReference type="FunFam" id="3.40.430.10:FF:000001">
    <property type="entry name" value="Dihydrofolate reductase"/>
    <property type="match status" value="1"/>
</dbReference>
<dbReference type="PANTHER" id="PTHR48069:SF3">
    <property type="entry name" value="DIHYDROFOLATE REDUCTASE"/>
    <property type="match status" value="1"/>
</dbReference>
<dbReference type="InterPro" id="IPR001796">
    <property type="entry name" value="DHFR_dom"/>
</dbReference>
<reference evidence="10 11" key="1">
    <citation type="submission" date="2016-10" db="EMBL/GenBank/DDBJ databases">
        <authorList>
            <person name="de Groot N.N."/>
        </authorList>
    </citation>
    <scope>NUCLEOTIDE SEQUENCE [LARGE SCALE GENOMIC DNA]</scope>
    <source>
        <strain evidence="10 11">DSM 21019</strain>
    </source>
</reference>
<comment type="similarity">
    <text evidence="2 8">Belongs to the dihydrofolate reductase family.</text>
</comment>
<dbReference type="UniPathway" id="UPA00077">
    <property type="reaction ID" value="UER00158"/>
</dbReference>
<dbReference type="GO" id="GO:0046655">
    <property type="term" value="P:folic acid metabolic process"/>
    <property type="evidence" value="ECO:0007669"/>
    <property type="project" value="TreeGrafter"/>
</dbReference>
<dbReference type="GO" id="GO:0046452">
    <property type="term" value="P:dihydrofolate metabolic process"/>
    <property type="evidence" value="ECO:0007669"/>
    <property type="project" value="TreeGrafter"/>
</dbReference>
<dbReference type="Pfam" id="PF00186">
    <property type="entry name" value="DHFR_1"/>
    <property type="match status" value="1"/>
</dbReference>
<evidence type="ECO:0000256" key="5">
    <source>
        <dbReference type="ARBA" id="ARBA00022857"/>
    </source>
</evidence>
<dbReference type="CDD" id="cd00209">
    <property type="entry name" value="DHFR"/>
    <property type="match status" value="1"/>
</dbReference>
<accession>A0A1I6FS03</accession>
<evidence type="ECO:0000256" key="7">
    <source>
        <dbReference type="ARBA" id="ARBA00025067"/>
    </source>
</evidence>
<organism evidence="10 11">
    <name type="scientific">Robiginitalea myxolifaciens</name>
    <dbReference type="NCBI Taxonomy" id="400055"/>
    <lineage>
        <taxon>Bacteria</taxon>
        <taxon>Pseudomonadati</taxon>
        <taxon>Bacteroidota</taxon>
        <taxon>Flavobacteriia</taxon>
        <taxon>Flavobacteriales</taxon>
        <taxon>Flavobacteriaceae</taxon>
        <taxon>Robiginitalea</taxon>
    </lineage>
</organism>
<keyword evidence="4 8" id="KW-0554">One-carbon metabolism</keyword>
<evidence type="ECO:0000313" key="11">
    <source>
        <dbReference type="Proteomes" id="UP000199534"/>
    </source>
</evidence>
<protein>
    <recommendedName>
        <fullName evidence="3 8">Dihydrofolate reductase</fullName>
        <ecNumber evidence="3 8">1.5.1.3</ecNumber>
    </recommendedName>
</protein>
<dbReference type="EC" id="1.5.1.3" evidence="3 8"/>
<evidence type="ECO:0000256" key="4">
    <source>
        <dbReference type="ARBA" id="ARBA00022563"/>
    </source>
</evidence>
<keyword evidence="11" id="KW-1185">Reference proteome</keyword>
<dbReference type="InterPro" id="IPR024072">
    <property type="entry name" value="DHFR-like_dom_sf"/>
</dbReference>